<dbReference type="EMBL" id="MCFG01000109">
    <property type="protein sequence ID" value="ORX81852.1"/>
    <property type="molecule type" value="Genomic_DNA"/>
</dbReference>
<reference evidence="1 2" key="2">
    <citation type="submission" date="2016-08" db="EMBL/GenBank/DDBJ databases">
        <title>Pervasive Adenine N6-methylation of Active Genes in Fungi.</title>
        <authorList>
            <consortium name="DOE Joint Genome Institute"/>
            <person name="Mondo S.J."/>
            <person name="Dannebaum R.O."/>
            <person name="Kuo R.C."/>
            <person name="Labutti K."/>
            <person name="Haridas S."/>
            <person name="Kuo A."/>
            <person name="Salamov A."/>
            <person name="Ahrendt S.R."/>
            <person name="Lipzen A."/>
            <person name="Sullivan W."/>
            <person name="Andreopoulos W.B."/>
            <person name="Clum A."/>
            <person name="Lindquist E."/>
            <person name="Daum C."/>
            <person name="Ramamoorthy G.K."/>
            <person name="Gryganskyi A."/>
            <person name="Culley D."/>
            <person name="Magnuson J.K."/>
            <person name="James T.Y."/>
            <person name="O'Malley M.A."/>
            <person name="Stajich J.E."/>
            <person name="Spatafora J.W."/>
            <person name="Visel A."/>
            <person name="Grigoriev I.V."/>
        </authorList>
    </citation>
    <scope>NUCLEOTIDE SEQUENCE [LARGE SCALE GENOMIC DNA]</scope>
    <source>
        <strain evidence="1 2">S4</strain>
    </source>
</reference>
<reference evidence="1 2" key="1">
    <citation type="submission" date="2016-08" db="EMBL/GenBank/DDBJ databases">
        <title>A Parts List for Fungal Cellulosomes Revealed by Comparative Genomics.</title>
        <authorList>
            <consortium name="DOE Joint Genome Institute"/>
            <person name="Haitjema C.H."/>
            <person name="Gilmore S.P."/>
            <person name="Henske J.K."/>
            <person name="Solomon K.V."/>
            <person name="De Groot R."/>
            <person name="Kuo A."/>
            <person name="Mondo S.J."/>
            <person name="Salamov A.A."/>
            <person name="Labutti K."/>
            <person name="Zhao Z."/>
            <person name="Chiniquy J."/>
            <person name="Barry K."/>
            <person name="Brewer H.M."/>
            <person name="Purvine S.O."/>
            <person name="Wright A.T."/>
            <person name="Boxma B."/>
            <person name="Van Alen T."/>
            <person name="Hackstein J.H."/>
            <person name="Baker S.E."/>
            <person name="Grigoriev I.V."/>
            <person name="O'Malley M.A."/>
        </authorList>
    </citation>
    <scope>NUCLEOTIDE SEQUENCE [LARGE SCALE GENOMIC DNA]</scope>
    <source>
        <strain evidence="1 2">S4</strain>
    </source>
</reference>
<comment type="caution">
    <text evidence="1">The sequence shown here is derived from an EMBL/GenBank/DDBJ whole genome shotgun (WGS) entry which is preliminary data.</text>
</comment>
<gene>
    <name evidence="1" type="ORF">BCR32DRAFT_268020</name>
</gene>
<name>A0A1Y1X7X2_9FUNG</name>
<keyword evidence="2" id="KW-1185">Reference proteome</keyword>
<evidence type="ECO:0000313" key="2">
    <source>
        <dbReference type="Proteomes" id="UP000193944"/>
    </source>
</evidence>
<sequence length="241" mass="27260">MIKISGKLNKYVILTYCDVSLFGPKISLTVDSKNPVIKVDCPLLDKVKELQDKKIEKYKNNELLEESGSILEPITSEFQDFPDFIVLQNEKDYSLITITTRLPEYTNAFLSKSLIELFVENSVENVIILSAQDINVPSDKKIYGYSTSGKLLVPNVEPLDINLPMNNSFINTLAVSLNIKKIPTIYLTCLGKKINKDTQLEEQNLKLMKETLNSVTGLSFKNVQLQLSDSLSQKTEELLYI</sequence>
<organism evidence="1 2">
    <name type="scientific">Anaeromyces robustus</name>
    <dbReference type="NCBI Taxonomy" id="1754192"/>
    <lineage>
        <taxon>Eukaryota</taxon>
        <taxon>Fungi</taxon>
        <taxon>Fungi incertae sedis</taxon>
        <taxon>Chytridiomycota</taxon>
        <taxon>Chytridiomycota incertae sedis</taxon>
        <taxon>Neocallimastigomycetes</taxon>
        <taxon>Neocallimastigales</taxon>
        <taxon>Neocallimastigaceae</taxon>
        <taxon>Anaeromyces</taxon>
    </lineage>
</organism>
<dbReference type="OrthoDB" id="10298991at2759"/>
<dbReference type="Proteomes" id="UP000193944">
    <property type="component" value="Unassembled WGS sequence"/>
</dbReference>
<accession>A0A1Y1X7X2</accession>
<evidence type="ECO:0000313" key="1">
    <source>
        <dbReference type="EMBL" id="ORX81852.1"/>
    </source>
</evidence>
<proteinExistence type="predicted"/>
<dbReference type="AlphaFoldDB" id="A0A1Y1X7X2"/>
<protein>
    <submittedName>
        <fullName evidence="1">Uncharacterized protein</fullName>
    </submittedName>
</protein>